<reference evidence="3" key="1">
    <citation type="journal article" date="2018" name="Front. Microbiol.">
        <title>Genome-Based Analysis Reveals the Taxonomy and Diversity of the Family Idiomarinaceae.</title>
        <authorList>
            <person name="Liu Y."/>
            <person name="Lai Q."/>
            <person name="Shao Z."/>
        </authorList>
    </citation>
    <scope>NUCLEOTIDE SEQUENCE [LARGE SCALE GENOMIC DNA]</scope>
    <source>
        <strain evidence="3">PO-M2</strain>
    </source>
</reference>
<dbReference type="Proteomes" id="UP000287649">
    <property type="component" value="Unassembled WGS sequence"/>
</dbReference>
<name>A0A432Y585_9GAMM</name>
<organism evidence="2 3">
    <name type="scientific">Pseudidiomarina homiensis</name>
    <dbReference type="NCBI Taxonomy" id="364198"/>
    <lineage>
        <taxon>Bacteria</taxon>
        <taxon>Pseudomonadati</taxon>
        <taxon>Pseudomonadota</taxon>
        <taxon>Gammaproteobacteria</taxon>
        <taxon>Alteromonadales</taxon>
        <taxon>Idiomarinaceae</taxon>
        <taxon>Pseudidiomarina</taxon>
    </lineage>
</organism>
<keyword evidence="3" id="KW-1185">Reference proteome</keyword>
<dbReference type="EMBL" id="PIPX01000001">
    <property type="protein sequence ID" value="RUO56097.1"/>
    <property type="molecule type" value="Genomic_DNA"/>
</dbReference>
<dbReference type="OrthoDB" id="6234984at2"/>
<gene>
    <name evidence="2" type="ORF">CWI70_04875</name>
</gene>
<evidence type="ECO:0000256" key="1">
    <source>
        <dbReference type="SAM" id="Phobius"/>
    </source>
</evidence>
<sequence>MTAVWAINGWRQQERSASAITKALAVARERGMQTYNISRIGKRYWLVCSREVTPMYDLAATVRRHYRNVVQGIYLAVWREQFVVVVWTNALLQHCVACTANETGLAHIQLLLERLTGKTRRHSALLLASSVPQHLHDYCLAHLAQWQLHTNQVDIGDLPHDKRTKLRDIALPTTWQQRQRLFIAVLLTLTVAAALGWYLWPEQPVQVNEQVKVQQALPDPKGVVPKVLQELPNLFHGMNHLAGWQWHSAELRGQELHVSLRATYGRPEELPHQLDAAWQVLPQRQQAAAKYAWPTVPFARQKAGFSVTGLDTADWQRRLKRYFPTLEVKQGQALATAQYRQSVFVLKFLQTDFAELARLSQLLNHPHLRIVKMNLQAGPRLRSELEVHLYAPQVISMEGAS</sequence>
<feature type="transmembrane region" description="Helical" evidence="1">
    <location>
        <begin position="181"/>
        <end position="200"/>
    </location>
</feature>
<accession>A0A432Y585</accession>
<dbReference type="RefSeq" id="WP_126771049.1">
    <property type="nucleotide sequence ID" value="NZ_PIPX01000001.1"/>
</dbReference>
<keyword evidence="1" id="KW-0812">Transmembrane</keyword>
<protein>
    <submittedName>
        <fullName evidence="2">Uncharacterized protein</fullName>
    </submittedName>
</protein>
<dbReference type="AlphaFoldDB" id="A0A432Y585"/>
<keyword evidence="1" id="KW-1133">Transmembrane helix</keyword>
<evidence type="ECO:0000313" key="3">
    <source>
        <dbReference type="Proteomes" id="UP000287649"/>
    </source>
</evidence>
<comment type="caution">
    <text evidence="2">The sequence shown here is derived from an EMBL/GenBank/DDBJ whole genome shotgun (WGS) entry which is preliminary data.</text>
</comment>
<evidence type="ECO:0000313" key="2">
    <source>
        <dbReference type="EMBL" id="RUO56097.1"/>
    </source>
</evidence>
<proteinExistence type="predicted"/>
<keyword evidence="1" id="KW-0472">Membrane</keyword>